<reference evidence="1 2" key="1">
    <citation type="submission" date="2020-08" db="EMBL/GenBank/DDBJ databases">
        <title>Genome public.</title>
        <authorList>
            <person name="Liu C."/>
            <person name="Sun Q."/>
        </authorList>
    </citation>
    <scope>NUCLEOTIDE SEQUENCE [LARGE SCALE GENOMIC DNA]</scope>
    <source>
        <strain evidence="1 2">NSJ-56</strain>
    </source>
</reference>
<name>A0ABR7CZW0_9BACT</name>
<keyword evidence="2" id="KW-1185">Reference proteome</keyword>
<proteinExistence type="predicted"/>
<gene>
    <name evidence="1" type="ORF">H8S64_08830</name>
</gene>
<accession>A0ABR7CZW0</accession>
<sequence>MPKKKEKKIVDNGFVPGIYNYCDRWCERCKFQLRCMSYTMGKKLKEKTRVNLGEEMPDDDESALARLKNIFDSTFDVLRELADERGVGIEDIYSAEKVDRGFWGEDYEDLEDQDEEVARQVESEDMMKCEQIYHSLADKCQEEIYQYFETEKKKEGEFPRTREVEDALLEVNWYMDLIRSKMKRALCGYFLYADKINATQEEEDYNGSAKVTLLAVEISCTAWTVIRDNISDFEREASRMIVLLEQLENDIEAFFPNARTFKRPGFDTCDVV</sequence>
<evidence type="ECO:0000313" key="1">
    <source>
        <dbReference type="EMBL" id="MBC5621201.1"/>
    </source>
</evidence>
<dbReference type="EMBL" id="JACOOH010000003">
    <property type="protein sequence ID" value="MBC5621201.1"/>
    <property type="molecule type" value="Genomic_DNA"/>
</dbReference>
<organism evidence="1 2">
    <name type="scientific">Butyricimonas hominis</name>
    <dbReference type="NCBI Taxonomy" id="2763032"/>
    <lineage>
        <taxon>Bacteria</taxon>
        <taxon>Pseudomonadati</taxon>
        <taxon>Bacteroidota</taxon>
        <taxon>Bacteroidia</taxon>
        <taxon>Bacteroidales</taxon>
        <taxon>Odoribacteraceae</taxon>
        <taxon>Butyricimonas</taxon>
    </lineage>
</organism>
<dbReference type="RefSeq" id="WP_141560976.1">
    <property type="nucleotide sequence ID" value="NZ_JACOOH010000003.1"/>
</dbReference>
<evidence type="ECO:0000313" key="2">
    <source>
        <dbReference type="Proteomes" id="UP000646484"/>
    </source>
</evidence>
<protein>
    <submittedName>
        <fullName evidence="1">Uncharacterized protein</fullName>
    </submittedName>
</protein>
<comment type="caution">
    <text evidence="1">The sequence shown here is derived from an EMBL/GenBank/DDBJ whole genome shotgun (WGS) entry which is preliminary data.</text>
</comment>
<dbReference type="Proteomes" id="UP000646484">
    <property type="component" value="Unassembled WGS sequence"/>
</dbReference>